<evidence type="ECO:0000313" key="9">
    <source>
        <dbReference type="Proteomes" id="UP000547674"/>
    </source>
</evidence>
<dbReference type="PANTHER" id="PTHR43787:SF3">
    <property type="entry name" value="ARYLSULFATASE REGULATORY PROTEIN"/>
    <property type="match status" value="1"/>
</dbReference>
<evidence type="ECO:0000256" key="2">
    <source>
        <dbReference type="ARBA" id="ARBA00022485"/>
    </source>
</evidence>
<reference evidence="8 9" key="1">
    <citation type="submission" date="2020-03" db="EMBL/GenBank/DDBJ databases">
        <title>Metabolic flexibility allows generalist bacteria to become dominant in a frequently disturbed ecosystem.</title>
        <authorList>
            <person name="Chen Y.-J."/>
            <person name="Leung P.M."/>
            <person name="Bay S.K."/>
            <person name="Hugenholtz P."/>
            <person name="Kessler A.J."/>
            <person name="Shelley G."/>
            <person name="Waite D.W."/>
            <person name="Cook P.L."/>
            <person name="Greening C."/>
        </authorList>
    </citation>
    <scope>NUCLEOTIDE SEQUENCE [LARGE SCALE GENOMIC DNA]</scope>
    <source>
        <strain evidence="8">SS_bin_28</strain>
    </source>
</reference>
<sequence>MYSKQATAMQRVVHSSMSNQNLHLIVLPTEGCNFRCTYCYEEFRLSRMKREVREGLARFIQKRASNLKRLNLSWFGGEPLLAYDIILDLLHTVKRVRAEKPDLEFVSEMTTNGYNLTVERFQELLGLGVTRYQISLDGPQAEHDKRRVKANGEGTFEQIWNNLLSFREIEGDFEVVLRLHVDRDNLFQIPSVIREIAESFGGDSRFKLFIRPISKLGGQNDEKLPILEGEDIDAAMNSMKKLAKELKVSLFGESDEGPSVCYATRANSFVVRSDGRLNKCTVALEKEENQVGRILPDGTLKIERDLMVRWMRGLFSEDTEELECPLVGIEKALRLEKAAS</sequence>
<dbReference type="SMART" id="SM00729">
    <property type="entry name" value="Elp3"/>
    <property type="match status" value="1"/>
</dbReference>
<dbReference type="CDD" id="cd01335">
    <property type="entry name" value="Radical_SAM"/>
    <property type="match status" value="1"/>
</dbReference>
<evidence type="ECO:0000256" key="5">
    <source>
        <dbReference type="ARBA" id="ARBA00023004"/>
    </source>
</evidence>
<dbReference type="PANTHER" id="PTHR43787">
    <property type="entry name" value="FEMO COFACTOR BIOSYNTHESIS PROTEIN NIFB-RELATED"/>
    <property type="match status" value="1"/>
</dbReference>
<dbReference type="InterPro" id="IPR058240">
    <property type="entry name" value="rSAM_sf"/>
</dbReference>
<keyword evidence="3" id="KW-0949">S-adenosyl-L-methionine</keyword>
<evidence type="ECO:0000256" key="3">
    <source>
        <dbReference type="ARBA" id="ARBA00022691"/>
    </source>
</evidence>
<evidence type="ECO:0000259" key="7">
    <source>
        <dbReference type="PROSITE" id="PS51918"/>
    </source>
</evidence>
<accession>A0A7Y2E8Z8</accession>
<dbReference type="InterPro" id="IPR013785">
    <property type="entry name" value="Aldolase_TIM"/>
</dbReference>
<keyword evidence="6" id="KW-0411">Iron-sulfur</keyword>
<dbReference type="UniPathway" id="UPA00782"/>
<keyword evidence="5" id="KW-0408">Iron</keyword>
<dbReference type="Pfam" id="PF04055">
    <property type="entry name" value="Radical_SAM"/>
    <property type="match status" value="1"/>
</dbReference>
<dbReference type="PROSITE" id="PS51918">
    <property type="entry name" value="RADICAL_SAM"/>
    <property type="match status" value="1"/>
</dbReference>
<dbReference type="InterPro" id="IPR007197">
    <property type="entry name" value="rSAM"/>
</dbReference>
<feature type="domain" description="Radical SAM core" evidence="7">
    <location>
        <begin position="18"/>
        <end position="245"/>
    </location>
</feature>
<dbReference type="GO" id="GO:0051539">
    <property type="term" value="F:4 iron, 4 sulfur cluster binding"/>
    <property type="evidence" value="ECO:0007669"/>
    <property type="project" value="UniProtKB-KW"/>
</dbReference>
<evidence type="ECO:0000256" key="1">
    <source>
        <dbReference type="ARBA" id="ARBA00001966"/>
    </source>
</evidence>
<name>A0A7Y2E8Z8_UNCEI</name>
<comment type="caution">
    <text evidence="8">The sequence shown here is derived from an EMBL/GenBank/DDBJ whole genome shotgun (WGS) entry which is preliminary data.</text>
</comment>
<dbReference type="AlphaFoldDB" id="A0A7Y2E8Z8"/>
<dbReference type="SFLD" id="SFLDG01067">
    <property type="entry name" value="SPASM/twitch_domain_containing"/>
    <property type="match status" value="1"/>
</dbReference>
<dbReference type="GO" id="GO:0046872">
    <property type="term" value="F:metal ion binding"/>
    <property type="evidence" value="ECO:0007669"/>
    <property type="project" value="UniProtKB-KW"/>
</dbReference>
<dbReference type="Gene3D" id="3.20.20.70">
    <property type="entry name" value="Aldolase class I"/>
    <property type="match status" value="1"/>
</dbReference>
<organism evidence="8 9">
    <name type="scientific">Eiseniibacteriota bacterium</name>
    <dbReference type="NCBI Taxonomy" id="2212470"/>
    <lineage>
        <taxon>Bacteria</taxon>
        <taxon>Candidatus Eiseniibacteriota</taxon>
    </lineage>
</organism>
<keyword evidence="4" id="KW-0479">Metal-binding</keyword>
<keyword evidence="2" id="KW-0004">4Fe-4S</keyword>
<evidence type="ECO:0000256" key="6">
    <source>
        <dbReference type="ARBA" id="ARBA00023014"/>
    </source>
</evidence>
<comment type="cofactor">
    <cofactor evidence="1">
        <name>[4Fe-4S] cluster</name>
        <dbReference type="ChEBI" id="CHEBI:49883"/>
    </cofactor>
</comment>
<proteinExistence type="predicted"/>
<dbReference type="SFLD" id="SFLDS00029">
    <property type="entry name" value="Radical_SAM"/>
    <property type="match status" value="1"/>
</dbReference>
<dbReference type="Proteomes" id="UP000547674">
    <property type="component" value="Unassembled WGS sequence"/>
</dbReference>
<evidence type="ECO:0000313" key="8">
    <source>
        <dbReference type="EMBL" id="NNF07406.1"/>
    </source>
</evidence>
<dbReference type="SUPFAM" id="SSF102114">
    <property type="entry name" value="Radical SAM enzymes"/>
    <property type="match status" value="1"/>
</dbReference>
<dbReference type="GO" id="GO:0003824">
    <property type="term" value="F:catalytic activity"/>
    <property type="evidence" value="ECO:0007669"/>
    <property type="project" value="InterPro"/>
</dbReference>
<gene>
    <name evidence="8" type="ORF">HKN21_11645</name>
</gene>
<evidence type="ECO:0000256" key="4">
    <source>
        <dbReference type="ARBA" id="ARBA00022723"/>
    </source>
</evidence>
<dbReference type="EMBL" id="JABDJR010000470">
    <property type="protein sequence ID" value="NNF07406.1"/>
    <property type="molecule type" value="Genomic_DNA"/>
</dbReference>
<protein>
    <submittedName>
        <fullName evidence="8">Radical SAM protein</fullName>
    </submittedName>
</protein>
<dbReference type="InterPro" id="IPR006638">
    <property type="entry name" value="Elp3/MiaA/NifB-like_rSAM"/>
</dbReference>